<dbReference type="Pfam" id="PF20221">
    <property type="entry name" value="DUF6580"/>
    <property type="match status" value="1"/>
</dbReference>
<evidence type="ECO:0000313" key="3">
    <source>
        <dbReference type="Proteomes" id="UP000231453"/>
    </source>
</evidence>
<comment type="caution">
    <text evidence="2">The sequence shown here is derived from an EMBL/GenBank/DDBJ whole genome shotgun (WGS) entry which is preliminary data.</text>
</comment>
<evidence type="ECO:0008006" key="4">
    <source>
        <dbReference type="Google" id="ProtNLM"/>
    </source>
</evidence>
<dbReference type="EMBL" id="PFPL01000054">
    <property type="protein sequence ID" value="PIZ95398.1"/>
    <property type="molecule type" value="Genomic_DNA"/>
</dbReference>
<keyword evidence="1" id="KW-0812">Transmembrane</keyword>
<feature type="transmembrane region" description="Helical" evidence="1">
    <location>
        <begin position="139"/>
        <end position="162"/>
    </location>
</feature>
<dbReference type="InterPro" id="IPR046487">
    <property type="entry name" value="DUF6580"/>
</dbReference>
<accession>A0A2M7V985</accession>
<dbReference type="Proteomes" id="UP000231453">
    <property type="component" value="Unassembled WGS sequence"/>
</dbReference>
<organism evidence="2 3">
    <name type="scientific">Candidatus Magasanikbacteria bacterium CG_4_10_14_0_2_um_filter_33_14</name>
    <dbReference type="NCBI Taxonomy" id="1974636"/>
    <lineage>
        <taxon>Bacteria</taxon>
        <taxon>Candidatus Magasanikiibacteriota</taxon>
    </lineage>
</organism>
<evidence type="ECO:0000256" key="1">
    <source>
        <dbReference type="SAM" id="Phobius"/>
    </source>
</evidence>
<reference evidence="3" key="1">
    <citation type="submission" date="2017-09" db="EMBL/GenBank/DDBJ databases">
        <title>Depth-based differentiation of microbial function through sediment-hosted aquifers and enrichment of novel symbionts in the deep terrestrial subsurface.</title>
        <authorList>
            <person name="Probst A.J."/>
            <person name="Ladd B."/>
            <person name="Jarett J.K."/>
            <person name="Geller-Mcgrath D.E."/>
            <person name="Sieber C.M.K."/>
            <person name="Emerson J.B."/>
            <person name="Anantharaman K."/>
            <person name="Thomas B.C."/>
            <person name="Malmstrom R."/>
            <person name="Stieglmeier M."/>
            <person name="Klingl A."/>
            <person name="Woyke T."/>
            <person name="Ryan C.M."/>
            <person name="Banfield J.F."/>
        </authorList>
    </citation>
    <scope>NUCLEOTIDE SEQUENCE [LARGE SCALE GENOMIC DNA]</scope>
</reference>
<protein>
    <recommendedName>
        <fullName evidence="4">ECF transporter S component</fullName>
    </recommendedName>
</protein>
<name>A0A2M7V985_9BACT</name>
<feature type="transmembrane region" description="Helical" evidence="1">
    <location>
        <begin position="71"/>
        <end position="87"/>
    </location>
</feature>
<keyword evidence="1" id="KW-1133">Transmembrane helix</keyword>
<keyword evidence="1" id="KW-0472">Membrane</keyword>
<evidence type="ECO:0000313" key="2">
    <source>
        <dbReference type="EMBL" id="PIZ95398.1"/>
    </source>
</evidence>
<proteinExistence type="predicted"/>
<feature type="transmembrane region" description="Helical" evidence="1">
    <location>
        <begin position="96"/>
        <end position="119"/>
    </location>
</feature>
<gene>
    <name evidence="2" type="ORF">COX80_04590</name>
</gene>
<sequence length="177" mass="19755">MKNKYTLLIIVLIIVGFTLRLLPHPANFAPIMALALFSGLYLPHRLNVIIPVVAMLLSDIFLGFYSLPMMFSVYGSFILATVLGAWLKKHKNIGNVVLTTLAGSSLFFLVTNFTVWAFGTMYSHNLAGLMQSYYMALPFFRNSLLSDLFYVGIFVGVAELAIKYLKVAKMNKVKSQA</sequence>
<dbReference type="AlphaFoldDB" id="A0A2M7V985"/>
<feature type="transmembrane region" description="Helical" evidence="1">
    <location>
        <begin position="5"/>
        <end position="22"/>
    </location>
</feature>